<proteinExistence type="predicted"/>
<reference evidence="1" key="1">
    <citation type="submission" date="2022-07" db="EMBL/GenBank/DDBJ databases">
        <title>Phylogenomic reconstructions and comparative analyses of Kickxellomycotina fungi.</title>
        <authorList>
            <person name="Reynolds N.K."/>
            <person name="Stajich J.E."/>
            <person name="Barry K."/>
            <person name="Grigoriev I.V."/>
            <person name="Crous P."/>
            <person name="Smith M.E."/>
        </authorList>
    </citation>
    <scope>NUCLEOTIDE SEQUENCE</scope>
    <source>
        <strain evidence="1">CBS 102833</strain>
    </source>
</reference>
<comment type="caution">
    <text evidence="1">The sequence shown here is derived from an EMBL/GenBank/DDBJ whole genome shotgun (WGS) entry which is preliminary data.</text>
</comment>
<feature type="non-terminal residue" evidence="1">
    <location>
        <position position="428"/>
    </location>
</feature>
<protein>
    <submittedName>
        <fullName evidence="1">Uncharacterized protein</fullName>
    </submittedName>
</protein>
<keyword evidence="2" id="KW-1185">Reference proteome</keyword>
<organism evidence="1 2">
    <name type="scientific">Coemansia furcata</name>
    <dbReference type="NCBI Taxonomy" id="417177"/>
    <lineage>
        <taxon>Eukaryota</taxon>
        <taxon>Fungi</taxon>
        <taxon>Fungi incertae sedis</taxon>
        <taxon>Zoopagomycota</taxon>
        <taxon>Kickxellomycotina</taxon>
        <taxon>Kickxellomycetes</taxon>
        <taxon>Kickxellales</taxon>
        <taxon>Kickxellaceae</taxon>
        <taxon>Coemansia</taxon>
    </lineage>
</organism>
<dbReference type="EMBL" id="JANBUP010001838">
    <property type="protein sequence ID" value="KAJ2803267.1"/>
    <property type="molecule type" value="Genomic_DNA"/>
</dbReference>
<dbReference type="Proteomes" id="UP001140096">
    <property type="component" value="Unassembled WGS sequence"/>
</dbReference>
<gene>
    <name evidence="1" type="ORF">H4S07_004499</name>
</gene>
<accession>A0ACC1L9Q1</accession>
<evidence type="ECO:0000313" key="1">
    <source>
        <dbReference type="EMBL" id="KAJ2803267.1"/>
    </source>
</evidence>
<name>A0ACC1L9Q1_9FUNG</name>
<evidence type="ECO:0000313" key="2">
    <source>
        <dbReference type="Proteomes" id="UP001140096"/>
    </source>
</evidence>
<sequence>MELNKPLQISFEGLTYSVKIPAKHAVGSSGNPLLRALKSPFTKPEFDDKVILRQLNGSFRPGRVTAILGPSGSGKTTLLNLLAGQISTGTTSGNIWVNGRSIAGASMRQLAGYVNQDDVILPTMTVEEAIEMSIVLRPPPIASQSRGPSPMASVVGGRKAYDVVDVNIGDQLPPPVTAGKVEGSTTPKKQTATAVRRAEIKAEHQARCSHAISLFGLDKCRATAVGDSTSKGISGGEKKRTAIAMEWVTEAPVLFLDEPTSGLDAHSALMVAQQLKNIADAGRTVVTVLHQPSSDMFEIIDDILVLFEGRIVYLGERANFVGYFERLGYPCGIYTNPADHVFNAVLFEDASTDKGMGDSRRVEQRAEYLLTAWKSSPEAATMQALIDNPELTSIDETQFRQISPPLTQLEYLLKRGGRNAIRNKLVIK</sequence>